<sequence length="77" mass="8533">MFAADLADRHEGHAEATANPEQYLKPDDKRRPFVNPHYPSLEFHYAIPPFADRLSFARTSATAQAAELTVQRAGGPP</sequence>
<accession>A0ABQ1XE92</accession>
<name>A0ABQ1XE92_9PROT</name>
<evidence type="ECO:0000256" key="1">
    <source>
        <dbReference type="SAM" id="MobiDB-lite"/>
    </source>
</evidence>
<proteinExistence type="predicted"/>
<evidence type="ECO:0000313" key="2">
    <source>
        <dbReference type="EMBL" id="GGG90538.1"/>
    </source>
</evidence>
<dbReference type="Proteomes" id="UP000648722">
    <property type="component" value="Unassembled WGS sequence"/>
</dbReference>
<gene>
    <name evidence="2" type="ORF">GCM10007420_02090</name>
</gene>
<organism evidence="2 3">
    <name type="scientific">Glycocaulis albus</name>
    <dbReference type="NCBI Taxonomy" id="1382801"/>
    <lineage>
        <taxon>Bacteria</taxon>
        <taxon>Pseudomonadati</taxon>
        <taxon>Pseudomonadota</taxon>
        <taxon>Alphaproteobacteria</taxon>
        <taxon>Maricaulales</taxon>
        <taxon>Maricaulaceae</taxon>
        <taxon>Glycocaulis</taxon>
    </lineage>
</organism>
<dbReference type="EMBL" id="BMFS01000001">
    <property type="protein sequence ID" value="GGG90538.1"/>
    <property type="molecule type" value="Genomic_DNA"/>
</dbReference>
<protein>
    <submittedName>
        <fullName evidence="2">Uncharacterized protein</fullName>
    </submittedName>
</protein>
<evidence type="ECO:0000313" key="3">
    <source>
        <dbReference type="Proteomes" id="UP000648722"/>
    </source>
</evidence>
<reference evidence="3" key="1">
    <citation type="journal article" date="2019" name="Int. J. Syst. Evol. Microbiol.">
        <title>The Global Catalogue of Microorganisms (GCM) 10K type strain sequencing project: providing services to taxonomists for standard genome sequencing and annotation.</title>
        <authorList>
            <consortium name="The Broad Institute Genomics Platform"/>
            <consortium name="The Broad Institute Genome Sequencing Center for Infectious Disease"/>
            <person name="Wu L."/>
            <person name="Ma J."/>
        </authorList>
    </citation>
    <scope>NUCLEOTIDE SEQUENCE [LARGE SCALE GENOMIC DNA]</scope>
    <source>
        <strain evidence="3">CGMCC 1.12766</strain>
    </source>
</reference>
<feature type="region of interest" description="Disordered" evidence="1">
    <location>
        <begin position="1"/>
        <end position="31"/>
    </location>
</feature>
<keyword evidence="3" id="KW-1185">Reference proteome</keyword>
<comment type="caution">
    <text evidence="2">The sequence shown here is derived from an EMBL/GenBank/DDBJ whole genome shotgun (WGS) entry which is preliminary data.</text>
</comment>
<feature type="compositionally biased region" description="Basic and acidic residues" evidence="1">
    <location>
        <begin position="1"/>
        <end position="14"/>
    </location>
</feature>